<evidence type="ECO:0008006" key="5">
    <source>
        <dbReference type="Google" id="ProtNLM"/>
    </source>
</evidence>
<accession>A0A2I2F6K3</accession>
<proteinExistence type="predicted"/>
<evidence type="ECO:0000313" key="3">
    <source>
        <dbReference type="EMBL" id="PLB36267.1"/>
    </source>
</evidence>
<feature type="region of interest" description="Disordered" evidence="1">
    <location>
        <begin position="63"/>
        <end position="85"/>
    </location>
</feature>
<reference evidence="3 4" key="1">
    <citation type="submission" date="2017-12" db="EMBL/GenBank/DDBJ databases">
        <authorList>
            <consortium name="DOE Joint Genome Institute"/>
            <person name="Haridas S."/>
            <person name="Kjaerbolling I."/>
            <person name="Vesth T.C."/>
            <person name="Frisvad J.C."/>
            <person name="Nybo J.L."/>
            <person name="Theobald S."/>
            <person name="Kuo A."/>
            <person name="Bowyer P."/>
            <person name="Matsuda Y."/>
            <person name="Mondo S."/>
            <person name="Lyhne E.K."/>
            <person name="Kogle M.E."/>
            <person name="Clum A."/>
            <person name="Lipzen A."/>
            <person name="Salamov A."/>
            <person name="Ngan C.Y."/>
            <person name="Daum C."/>
            <person name="Chiniquy J."/>
            <person name="Barry K."/>
            <person name="LaButti K."/>
            <person name="Simmons B.A."/>
            <person name="Magnuson J.K."/>
            <person name="Mortensen U.H."/>
            <person name="Larsen T.O."/>
            <person name="Grigoriev I.V."/>
            <person name="Baker S.E."/>
            <person name="Andersen M.R."/>
            <person name="Nordberg H.P."/>
            <person name="Cantor M.N."/>
            <person name="Hua S.X."/>
        </authorList>
    </citation>
    <scope>NUCLEOTIDE SEQUENCE [LARGE SCALE GENOMIC DNA]</scope>
    <source>
        <strain evidence="3 4">CBS 102.13</strain>
    </source>
</reference>
<dbReference type="EMBL" id="KZ559153">
    <property type="protein sequence ID" value="PLB36267.1"/>
    <property type="molecule type" value="Genomic_DNA"/>
</dbReference>
<sequence>MQFSKILAVVVLPVSMVLAVPVDQESTGLEARGCKWKNCDECHERDEYCVFCDNGGGIFQSLTPRKLMQGPPRAGGSVPAGPPTI</sequence>
<keyword evidence="4" id="KW-1185">Reference proteome</keyword>
<dbReference type="AlphaFoldDB" id="A0A2I2F6K3"/>
<evidence type="ECO:0000256" key="1">
    <source>
        <dbReference type="SAM" id="MobiDB-lite"/>
    </source>
</evidence>
<feature type="chain" id="PRO_5014150344" description="RanBP2-type domain-containing protein" evidence="2">
    <location>
        <begin position="20"/>
        <end position="85"/>
    </location>
</feature>
<dbReference type="RefSeq" id="XP_024670279.1">
    <property type="nucleotide sequence ID" value="XM_024816715.1"/>
</dbReference>
<protein>
    <recommendedName>
        <fullName evidence="5">RanBP2-type domain-containing protein</fullName>
    </recommendedName>
</protein>
<organism evidence="3 4">
    <name type="scientific">Aspergillus candidus</name>
    <dbReference type="NCBI Taxonomy" id="41067"/>
    <lineage>
        <taxon>Eukaryota</taxon>
        <taxon>Fungi</taxon>
        <taxon>Dikarya</taxon>
        <taxon>Ascomycota</taxon>
        <taxon>Pezizomycotina</taxon>
        <taxon>Eurotiomycetes</taxon>
        <taxon>Eurotiomycetidae</taxon>
        <taxon>Eurotiales</taxon>
        <taxon>Aspergillaceae</taxon>
        <taxon>Aspergillus</taxon>
        <taxon>Aspergillus subgen. Circumdati</taxon>
    </lineage>
</organism>
<keyword evidence="2" id="KW-0732">Signal</keyword>
<feature type="signal peptide" evidence="2">
    <location>
        <begin position="1"/>
        <end position="19"/>
    </location>
</feature>
<evidence type="ECO:0000313" key="4">
    <source>
        <dbReference type="Proteomes" id="UP000234585"/>
    </source>
</evidence>
<dbReference type="GeneID" id="36523875"/>
<name>A0A2I2F6K3_ASPCN</name>
<gene>
    <name evidence="3" type="ORF">BDW47DRAFT_127425</name>
</gene>
<evidence type="ECO:0000256" key="2">
    <source>
        <dbReference type="SAM" id="SignalP"/>
    </source>
</evidence>
<dbReference type="Proteomes" id="UP000234585">
    <property type="component" value="Unassembled WGS sequence"/>
</dbReference>
<dbReference type="OrthoDB" id="4509606at2759"/>